<dbReference type="PANTHER" id="PTHR24197">
    <property type="entry name" value="ANKYRIN REPEAT DOMAIN-CONTAINING PROTEIN 61"/>
    <property type="match status" value="1"/>
</dbReference>
<organism evidence="6">
    <name type="scientific">Cacopsylla melanoneura</name>
    <dbReference type="NCBI Taxonomy" id="428564"/>
    <lineage>
        <taxon>Eukaryota</taxon>
        <taxon>Metazoa</taxon>
        <taxon>Ecdysozoa</taxon>
        <taxon>Arthropoda</taxon>
        <taxon>Hexapoda</taxon>
        <taxon>Insecta</taxon>
        <taxon>Pterygota</taxon>
        <taxon>Neoptera</taxon>
        <taxon>Paraneoptera</taxon>
        <taxon>Hemiptera</taxon>
        <taxon>Sternorrhyncha</taxon>
        <taxon>Psylloidea</taxon>
        <taxon>Psyllidae</taxon>
        <taxon>Psyllinae</taxon>
        <taxon>Cacopsylla</taxon>
    </lineage>
</organism>
<evidence type="ECO:0000256" key="4">
    <source>
        <dbReference type="ARBA" id="ARBA00039237"/>
    </source>
</evidence>
<dbReference type="PROSITE" id="PS50297">
    <property type="entry name" value="ANK_REP_REGION"/>
    <property type="match status" value="1"/>
</dbReference>
<accession>A0A8D8ZUA0</accession>
<proteinExistence type="predicted"/>
<dbReference type="InterPro" id="IPR002110">
    <property type="entry name" value="Ankyrin_rpt"/>
</dbReference>
<dbReference type="SMART" id="SM00248">
    <property type="entry name" value="ANK"/>
    <property type="match status" value="3"/>
</dbReference>
<evidence type="ECO:0000256" key="1">
    <source>
        <dbReference type="ARBA" id="ARBA00022737"/>
    </source>
</evidence>
<dbReference type="Gene3D" id="1.25.40.20">
    <property type="entry name" value="Ankyrin repeat-containing domain"/>
    <property type="match status" value="2"/>
</dbReference>
<dbReference type="Pfam" id="PF13637">
    <property type="entry name" value="Ank_4"/>
    <property type="match status" value="1"/>
</dbReference>
<feature type="repeat" description="ANK" evidence="5">
    <location>
        <begin position="7"/>
        <end position="34"/>
    </location>
</feature>
<evidence type="ECO:0000256" key="2">
    <source>
        <dbReference type="ARBA" id="ARBA00023043"/>
    </source>
</evidence>
<keyword evidence="2 5" id="KW-0040">ANK repeat</keyword>
<sequence>MTALHYLHIRVADQDDNIARLLLKHGANVNVQNKDGISPLHYLLYNISGETSLNAARLLLQFGAKCDLMDQKGNTPLHLATERGDVNVARLLLEFGAKCDLMNQKGNTPLHLLLKEAM</sequence>
<protein>
    <recommendedName>
        <fullName evidence="4">Ankyrin repeat domain-containing protein 54</fullName>
    </recommendedName>
</protein>
<feature type="repeat" description="ANK" evidence="5">
    <location>
        <begin position="35"/>
        <end position="71"/>
    </location>
</feature>
<dbReference type="EMBL" id="HBUF01536452">
    <property type="protein sequence ID" value="CAG6753482.1"/>
    <property type="molecule type" value="Transcribed_RNA"/>
</dbReference>
<feature type="repeat" description="ANK" evidence="5">
    <location>
        <begin position="72"/>
        <end position="104"/>
    </location>
</feature>
<evidence type="ECO:0000313" key="6">
    <source>
        <dbReference type="EMBL" id="CAG6753482.1"/>
    </source>
</evidence>
<keyword evidence="1" id="KW-0677">Repeat</keyword>
<comment type="function">
    <text evidence="3">Plays an important role in regulating intracellular signaling events associated with erythroid terminal differentiation.</text>
</comment>
<dbReference type="InterPro" id="IPR036770">
    <property type="entry name" value="Ankyrin_rpt-contain_sf"/>
</dbReference>
<dbReference type="PROSITE" id="PS50088">
    <property type="entry name" value="ANK_REPEAT"/>
    <property type="match status" value="3"/>
</dbReference>
<evidence type="ECO:0000256" key="3">
    <source>
        <dbReference type="ARBA" id="ARBA00037385"/>
    </source>
</evidence>
<reference evidence="6" key="1">
    <citation type="submission" date="2021-05" db="EMBL/GenBank/DDBJ databases">
        <authorList>
            <person name="Alioto T."/>
            <person name="Alioto T."/>
            <person name="Gomez Garrido J."/>
        </authorList>
    </citation>
    <scope>NUCLEOTIDE SEQUENCE</scope>
</reference>
<dbReference type="AlphaFoldDB" id="A0A8D8ZUA0"/>
<name>A0A8D8ZUA0_9HEMI</name>
<evidence type="ECO:0000256" key="5">
    <source>
        <dbReference type="PROSITE-ProRule" id="PRU00023"/>
    </source>
</evidence>
<dbReference type="SUPFAM" id="SSF48403">
    <property type="entry name" value="Ankyrin repeat"/>
    <property type="match status" value="1"/>
</dbReference>
<dbReference type="Pfam" id="PF12796">
    <property type="entry name" value="Ank_2"/>
    <property type="match status" value="1"/>
</dbReference>
<dbReference type="PANTHER" id="PTHR24197:SF44">
    <property type="entry name" value="ANKYRIN REPEAT DOMAIN-CONTAINING PROTEIN 54"/>
    <property type="match status" value="1"/>
</dbReference>